<accession>A0AAW5K7B0</accession>
<sequence>MIQISVSELKANVGKYVSMVNEQEIYITKNGKRVAKLTAPKQDKISAAMSLFDILPPEADLDKARMERLG</sequence>
<comment type="similarity">
    <text evidence="1 2">Belongs to the phD/YefM antitoxin family.</text>
</comment>
<dbReference type="InterPro" id="IPR036165">
    <property type="entry name" value="YefM-like_sf"/>
</dbReference>
<dbReference type="Pfam" id="PF02604">
    <property type="entry name" value="PhdYeFM_antitox"/>
    <property type="match status" value="1"/>
</dbReference>
<evidence type="ECO:0000256" key="1">
    <source>
        <dbReference type="ARBA" id="ARBA00009981"/>
    </source>
</evidence>
<evidence type="ECO:0000313" key="4">
    <source>
        <dbReference type="Proteomes" id="UP001205919"/>
    </source>
</evidence>
<dbReference type="RefSeq" id="WP_008709054.1">
    <property type="nucleotide sequence ID" value="NZ_CABKQM010000002.1"/>
</dbReference>
<proteinExistence type="inferred from homology"/>
<dbReference type="InterPro" id="IPR006442">
    <property type="entry name" value="Antitoxin_Phd/YefM"/>
</dbReference>
<organism evidence="3 4">
    <name type="scientific">Cloacibacillus evryensis</name>
    <dbReference type="NCBI Taxonomy" id="508460"/>
    <lineage>
        <taxon>Bacteria</taxon>
        <taxon>Thermotogati</taxon>
        <taxon>Synergistota</taxon>
        <taxon>Synergistia</taxon>
        <taxon>Synergistales</taxon>
        <taxon>Synergistaceae</taxon>
        <taxon>Cloacibacillus</taxon>
    </lineage>
</organism>
<dbReference type="AlphaFoldDB" id="A0AAW5K7B0"/>
<evidence type="ECO:0000256" key="2">
    <source>
        <dbReference type="RuleBase" id="RU362080"/>
    </source>
</evidence>
<dbReference type="GeneID" id="95755225"/>
<dbReference type="EMBL" id="JANFYT010000012">
    <property type="protein sequence ID" value="MCQ4814192.1"/>
    <property type="molecule type" value="Genomic_DNA"/>
</dbReference>
<protein>
    <recommendedName>
        <fullName evidence="2">Antitoxin</fullName>
    </recommendedName>
</protein>
<comment type="function">
    <text evidence="2">Antitoxin component of a type II toxin-antitoxin (TA) system.</text>
</comment>
<dbReference type="Proteomes" id="UP001205919">
    <property type="component" value="Unassembled WGS sequence"/>
</dbReference>
<dbReference type="SUPFAM" id="SSF143120">
    <property type="entry name" value="YefM-like"/>
    <property type="match status" value="1"/>
</dbReference>
<comment type="caution">
    <text evidence="3">The sequence shown here is derived from an EMBL/GenBank/DDBJ whole genome shotgun (WGS) entry which is preliminary data.</text>
</comment>
<keyword evidence="4" id="KW-1185">Reference proteome</keyword>
<reference evidence="3 4" key="1">
    <citation type="submission" date="2022-06" db="EMBL/GenBank/DDBJ databases">
        <title>Isolation of gut microbiota from human fecal samples.</title>
        <authorList>
            <person name="Pamer E.G."/>
            <person name="Barat B."/>
            <person name="Waligurski E."/>
            <person name="Medina S."/>
            <person name="Paddock L."/>
            <person name="Mostad J."/>
        </authorList>
    </citation>
    <scope>NUCLEOTIDE SEQUENCE [LARGE SCALE GENOMIC DNA]</scope>
    <source>
        <strain evidence="3 4">DFI.9.90</strain>
    </source>
</reference>
<dbReference type="Gene3D" id="3.40.1620.10">
    <property type="entry name" value="YefM-like domain"/>
    <property type="match status" value="1"/>
</dbReference>
<dbReference type="NCBIfam" id="TIGR01552">
    <property type="entry name" value="phd_fam"/>
    <property type="match status" value="1"/>
</dbReference>
<evidence type="ECO:0000313" key="3">
    <source>
        <dbReference type="EMBL" id="MCQ4814192.1"/>
    </source>
</evidence>
<name>A0AAW5K7B0_9BACT</name>
<gene>
    <name evidence="3" type="ORF">NE630_07085</name>
</gene>